<reference evidence="3" key="1">
    <citation type="journal article" date="2022" name="Int. J. Syst. Evol. Microbiol.">
        <title>Anaeromyxobacter oryzae sp. nov., Anaeromyxobacter diazotrophicus sp. nov. and Anaeromyxobacter paludicola sp. nov., isolated from paddy soils.</title>
        <authorList>
            <person name="Itoh H."/>
            <person name="Xu Z."/>
            <person name="Mise K."/>
            <person name="Masuda Y."/>
            <person name="Ushijima N."/>
            <person name="Hayakawa C."/>
            <person name="Shiratori Y."/>
            <person name="Senoo K."/>
        </authorList>
    </citation>
    <scope>NUCLEOTIDE SEQUENCE [LARGE SCALE GENOMIC DNA]</scope>
    <source>
        <strain evidence="3">Red232</strain>
    </source>
</reference>
<gene>
    <name evidence="2" type="ORF">AMOR_09510</name>
</gene>
<dbReference type="Gene3D" id="3.40.50.300">
    <property type="entry name" value="P-loop containing nucleotide triphosphate hydrolases"/>
    <property type="match status" value="1"/>
</dbReference>
<dbReference type="RefSeq" id="WP_248358987.1">
    <property type="nucleotide sequence ID" value="NZ_AP025591.1"/>
</dbReference>
<feature type="compositionally biased region" description="Pro residues" evidence="1">
    <location>
        <begin position="228"/>
        <end position="239"/>
    </location>
</feature>
<evidence type="ECO:0000313" key="2">
    <source>
        <dbReference type="EMBL" id="BDG01955.1"/>
    </source>
</evidence>
<name>A0ABM7WR53_9BACT</name>
<evidence type="ECO:0000256" key="1">
    <source>
        <dbReference type="SAM" id="MobiDB-lite"/>
    </source>
</evidence>
<dbReference type="CDD" id="cd00882">
    <property type="entry name" value="Ras_like_GTPase"/>
    <property type="match status" value="1"/>
</dbReference>
<dbReference type="Proteomes" id="UP001162891">
    <property type="component" value="Chromosome"/>
</dbReference>
<dbReference type="SUPFAM" id="SSF52540">
    <property type="entry name" value="P-loop containing nucleoside triphosphate hydrolases"/>
    <property type="match status" value="1"/>
</dbReference>
<dbReference type="PANTHER" id="PTHR42708:SF1">
    <property type="entry name" value="GLIDING MOTILITY PROTEIN MGLA"/>
    <property type="match status" value="1"/>
</dbReference>
<dbReference type="InterPro" id="IPR027417">
    <property type="entry name" value="P-loop_NTPase"/>
</dbReference>
<feature type="compositionally biased region" description="Low complexity" evidence="1">
    <location>
        <begin position="217"/>
        <end position="226"/>
    </location>
</feature>
<proteinExistence type="predicted"/>
<dbReference type="PANTHER" id="PTHR42708">
    <property type="entry name" value="ATP/GTP-BINDING PROTEIN-RELATED"/>
    <property type="match status" value="1"/>
</dbReference>
<dbReference type="EMBL" id="AP025591">
    <property type="protein sequence ID" value="BDG01955.1"/>
    <property type="molecule type" value="Genomic_DNA"/>
</dbReference>
<protein>
    <submittedName>
        <fullName evidence="2">Uncharacterized protein</fullName>
    </submittedName>
</protein>
<feature type="region of interest" description="Disordered" evidence="1">
    <location>
        <begin position="216"/>
        <end position="245"/>
    </location>
</feature>
<accession>A0ABM7WR53</accession>
<sequence length="365" mass="39139">MSTVNPVSREISAKIVYYGPGLSGKTTSLQQIHAGVRPDARGQLISLSTEGDRTLFFDFLPLRVEQVRGLTLRLQLYTVPGQVFYDATRKLVLNGSDGVVFVADSQPLAVDSNLESMSNLETNLSEMGIDLAAFPFVIQYNKRDLPSALPVAELRRQLNPRAVPDFETVASRGEGILDALKEITRLVVRDLKARQPRRAPGMSLSRGGSELARGISAAADAPARAAEPPRPARTPPPLSAGPAARREEAIAAAAPPRDRGQLVGLSFARLFPGEGTAIAEVELEIRERAFGPAVRRAAEAVAELLAALPVDEQAPTARAALLGLDGREFLRLGRLAAKPDVAMTEQDALFALYVLVAAAVKAERI</sequence>
<dbReference type="InterPro" id="IPR052705">
    <property type="entry name" value="Gliding_Motility_GTPase"/>
</dbReference>
<organism evidence="2 3">
    <name type="scientific">Anaeromyxobacter oryzae</name>
    <dbReference type="NCBI Taxonomy" id="2918170"/>
    <lineage>
        <taxon>Bacteria</taxon>
        <taxon>Pseudomonadati</taxon>
        <taxon>Myxococcota</taxon>
        <taxon>Myxococcia</taxon>
        <taxon>Myxococcales</taxon>
        <taxon>Cystobacterineae</taxon>
        <taxon>Anaeromyxobacteraceae</taxon>
        <taxon>Anaeromyxobacter</taxon>
    </lineage>
</organism>
<keyword evidence="3" id="KW-1185">Reference proteome</keyword>
<evidence type="ECO:0000313" key="3">
    <source>
        <dbReference type="Proteomes" id="UP001162891"/>
    </source>
</evidence>